<dbReference type="SMART" id="SM00316">
    <property type="entry name" value="S1"/>
    <property type="match status" value="1"/>
</dbReference>
<dbReference type="Gene3D" id="2.40.50.140">
    <property type="entry name" value="Nucleic acid-binding proteins"/>
    <property type="match status" value="1"/>
</dbReference>
<dbReference type="InterPro" id="IPR022966">
    <property type="entry name" value="RNase_II/R_CS"/>
</dbReference>
<dbReference type="InterPro" id="IPR001900">
    <property type="entry name" value="RNase_II/R"/>
</dbReference>
<evidence type="ECO:0000256" key="1">
    <source>
        <dbReference type="ARBA" id="ARBA00022722"/>
    </source>
</evidence>
<dbReference type="PROSITE" id="PS50126">
    <property type="entry name" value="S1"/>
    <property type="match status" value="1"/>
</dbReference>
<proteinExistence type="predicted"/>
<reference evidence="4" key="1">
    <citation type="submission" date="2019-08" db="EMBL/GenBank/DDBJ databases">
        <authorList>
            <person name="Kucharzyk K."/>
            <person name="Murdoch R.W."/>
            <person name="Higgins S."/>
            <person name="Loffler F."/>
        </authorList>
    </citation>
    <scope>NUCLEOTIDE SEQUENCE</scope>
</reference>
<evidence type="ECO:0000313" key="4">
    <source>
        <dbReference type="EMBL" id="MPM90001.1"/>
    </source>
</evidence>
<comment type="caution">
    <text evidence="4">The sequence shown here is derived from an EMBL/GenBank/DDBJ whole genome shotgun (WGS) entry which is preliminary data.</text>
</comment>
<evidence type="ECO:0000259" key="3">
    <source>
        <dbReference type="PROSITE" id="PS50126"/>
    </source>
</evidence>
<dbReference type="PROSITE" id="PS01175">
    <property type="entry name" value="RIBONUCLEASE_II"/>
    <property type="match status" value="1"/>
</dbReference>
<dbReference type="EMBL" id="VSSQ01037343">
    <property type="protein sequence ID" value="MPM90001.1"/>
    <property type="molecule type" value="Genomic_DNA"/>
</dbReference>
<dbReference type="GO" id="GO:0008859">
    <property type="term" value="F:exoribonuclease II activity"/>
    <property type="evidence" value="ECO:0007669"/>
    <property type="project" value="UniProtKB-EC"/>
</dbReference>
<feature type="domain" description="S1 motif" evidence="3">
    <location>
        <begin position="123"/>
        <end position="204"/>
    </location>
</feature>
<dbReference type="PANTHER" id="PTHR23355">
    <property type="entry name" value="RIBONUCLEASE"/>
    <property type="match status" value="1"/>
</dbReference>
<protein>
    <submittedName>
        <fullName evidence="4">Ribonuclease R</fullName>
        <ecNumber evidence="4">3.1.13.1</ecNumber>
    </submittedName>
</protein>
<keyword evidence="1" id="KW-0540">Nuclease</keyword>
<gene>
    <name evidence="4" type="primary">rnr_41</name>
    <name evidence="4" type="ORF">SDC9_137117</name>
</gene>
<dbReference type="Pfam" id="PF00575">
    <property type="entry name" value="S1"/>
    <property type="match status" value="1"/>
</dbReference>
<dbReference type="GO" id="GO:0005829">
    <property type="term" value="C:cytosol"/>
    <property type="evidence" value="ECO:0007669"/>
    <property type="project" value="TreeGrafter"/>
</dbReference>
<keyword evidence="2 4" id="KW-0378">Hydrolase</keyword>
<accession>A0A645DL73</accession>
<dbReference type="PANTHER" id="PTHR23355:SF9">
    <property type="entry name" value="DIS3-LIKE EXONUCLEASE 2"/>
    <property type="match status" value="1"/>
</dbReference>
<dbReference type="InterPro" id="IPR012340">
    <property type="entry name" value="NA-bd_OB-fold"/>
</dbReference>
<name>A0A645DL73_9ZZZZ</name>
<organism evidence="4">
    <name type="scientific">bioreactor metagenome</name>
    <dbReference type="NCBI Taxonomy" id="1076179"/>
    <lineage>
        <taxon>unclassified sequences</taxon>
        <taxon>metagenomes</taxon>
        <taxon>ecological metagenomes</taxon>
    </lineage>
</organism>
<sequence length="204" mass="23959">MSNPKEIFSFLDDSRVSKDDRLIREVFIRILEKAIYSPQNIGHFGMASEAYLHFTSPIRRYSDLYIHRIIKNFLNGNMEQINCMEQQLKLICSRCNENERIEVKTKSEVFKYKISEFMADKIGNKYTGVIAAVTDKGIYVDIMDYIRGFIHVDYFNSDRLYYDEILHAYRSKENEAEIYTYGTEINVKVEKIIPKTNTIILGCV</sequence>
<dbReference type="InterPro" id="IPR003029">
    <property type="entry name" value="S1_domain"/>
</dbReference>
<dbReference type="SUPFAM" id="SSF50249">
    <property type="entry name" value="Nucleic acid-binding proteins"/>
    <property type="match status" value="2"/>
</dbReference>
<evidence type="ECO:0000256" key="2">
    <source>
        <dbReference type="ARBA" id="ARBA00022801"/>
    </source>
</evidence>
<dbReference type="InterPro" id="IPR050180">
    <property type="entry name" value="RNR_Ribonuclease"/>
</dbReference>
<dbReference type="AlphaFoldDB" id="A0A645DL73"/>
<dbReference type="EC" id="3.1.13.1" evidence="4"/>
<dbReference type="GO" id="GO:0003723">
    <property type="term" value="F:RNA binding"/>
    <property type="evidence" value="ECO:0007669"/>
    <property type="project" value="InterPro"/>
</dbReference>
<dbReference type="Pfam" id="PF00773">
    <property type="entry name" value="RNB"/>
    <property type="match status" value="1"/>
</dbReference>
<dbReference type="GO" id="GO:0006402">
    <property type="term" value="P:mRNA catabolic process"/>
    <property type="evidence" value="ECO:0007669"/>
    <property type="project" value="TreeGrafter"/>
</dbReference>